<sequence length="236" mass="26998">MMRRDPQRRGVRTYNRSDAPRMRWTEELHARFVDAVRSLGGHDKATPKRILQLMGAKAVSISHIKSHLQMYRNMSNQITTAHPFLSTERVHTRKMLDPDDPNTTGSRVHSSANSSNGSFPWTSLEESSIESEPNALKFDTQFFKDNASFNQSQGSEMNLLRGSEIADEDISCKLTLSTYPYNHIYSGLEKTRKQEAIWQFHIDADMDAKRNKGSRGHPTHNHYFEGCINLELKISS</sequence>
<evidence type="ECO:0000256" key="2">
    <source>
        <dbReference type="ARBA" id="ARBA00023015"/>
    </source>
</evidence>
<dbReference type="GO" id="GO:0003677">
    <property type="term" value="F:DNA binding"/>
    <property type="evidence" value="ECO:0007669"/>
    <property type="project" value="UniProtKB-KW"/>
</dbReference>
<accession>A0A843UCV4</accession>
<dbReference type="FunFam" id="1.10.10.60:FF:000007">
    <property type="entry name" value="Two-component response regulator"/>
    <property type="match status" value="1"/>
</dbReference>
<keyword evidence="5" id="KW-0539">Nucleus</keyword>
<dbReference type="PROSITE" id="PS51294">
    <property type="entry name" value="HTH_MYB"/>
    <property type="match status" value="1"/>
</dbReference>
<dbReference type="GO" id="GO:0003700">
    <property type="term" value="F:DNA-binding transcription factor activity"/>
    <property type="evidence" value="ECO:0007669"/>
    <property type="project" value="InterPro"/>
</dbReference>
<keyword evidence="9" id="KW-1185">Reference proteome</keyword>
<dbReference type="Gene3D" id="1.10.10.60">
    <property type="entry name" value="Homeodomain-like"/>
    <property type="match status" value="1"/>
</dbReference>
<dbReference type="PANTHER" id="PTHR31314:SF113">
    <property type="entry name" value="MYB FAMILY TRANSCRIPTION FACTOR MPH1"/>
    <property type="match status" value="1"/>
</dbReference>
<protein>
    <recommendedName>
        <fullName evidence="7">HTH myb-type domain-containing protein</fullName>
    </recommendedName>
</protein>
<dbReference type="InterPro" id="IPR017930">
    <property type="entry name" value="Myb_dom"/>
</dbReference>
<evidence type="ECO:0000259" key="7">
    <source>
        <dbReference type="PROSITE" id="PS51294"/>
    </source>
</evidence>
<evidence type="ECO:0000256" key="4">
    <source>
        <dbReference type="ARBA" id="ARBA00023163"/>
    </source>
</evidence>
<reference evidence="8" key="1">
    <citation type="submission" date="2017-07" db="EMBL/GenBank/DDBJ databases">
        <title>Taro Niue Genome Assembly and Annotation.</title>
        <authorList>
            <person name="Atibalentja N."/>
            <person name="Keating K."/>
            <person name="Fields C.J."/>
        </authorList>
    </citation>
    <scope>NUCLEOTIDE SEQUENCE</scope>
    <source>
        <strain evidence="8">Niue_2</strain>
        <tissue evidence="8">Leaf</tissue>
    </source>
</reference>
<comment type="caution">
    <text evidence="8">The sequence shown here is derived from an EMBL/GenBank/DDBJ whole genome shotgun (WGS) entry which is preliminary data.</text>
</comment>
<organism evidence="8 9">
    <name type="scientific">Colocasia esculenta</name>
    <name type="common">Wild taro</name>
    <name type="synonym">Arum esculentum</name>
    <dbReference type="NCBI Taxonomy" id="4460"/>
    <lineage>
        <taxon>Eukaryota</taxon>
        <taxon>Viridiplantae</taxon>
        <taxon>Streptophyta</taxon>
        <taxon>Embryophyta</taxon>
        <taxon>Tracheophyta</taxon>
        <taxon>Spermatophyta</taxon>
        <taxon>Magnoliopsida</taxon>
        <taxon>Liliopsida</taxon>
        <taxon>Araceae</taxon>
        <taxon>Aroideae</taxon>
        <taxon>Colocasieae</taxon>
        <taxon>Colocasia</taxon>
    </lineage>
</organism>
<evidence type="ECO:0000256" key="3">
    <source>
        <dbReference type="ARBA" id="ARBA00023125"/>
    </source>
</evidence>
<name>A0A843UCV4_COLES</name>
<keyword evidence="3" id="KW-0238">DNA-binding</keyword>
<dbReference type="SUPFAM" id="SSF46689">
    <property type="entry name" value="Homeodomain-like"/>
    <property type="match status" value="1"/>
</dbReference>
<dbReference type="EMBL" id="NMUH01000472">
    <property type="protein sequence ID" value="MQL79724.1"/>
    <property type="molecule type" value="Genomic_DNA"/>
</dbReference>
<evidence type="ECO:0000256" key="5">
    <source>
        <dbReference type="ARBA" id="ARBA00023242"/>
    </source>
</evidence>
<dbReference type="PANTHER" id="PTHR31314">
    <property type="entry name" value="MYB FAMILY TRANSCRIPTION FACTOR PHL7-LIKE"/>
    <property type="match status" value="1"/>
</dbReference>
<dbReference type="InterPro" id="IPR009057">
    <property type="entry name" value="Homeodomain-like_sf"/>
</dbReference>
<dbReference type="InterPro" id="IPR001005">
    <property type="entry name" value="SANT/Myb"/>
</dbReference>
<dbReference type="InterPro" id="IPR046955">
    <property type="entry name" value="PHR1-like"/>
</dbReference>
<dbReference type="InterPro" id="IPR006447">
    <property type="entry name" value="Myb_dom_plants"/>
</dbReference>
<dbReference type="NCBIfam" id="TIGR01557">
    <property type="entry name" value="myb_SHAQKYF"/>
    <property type="match status" value="1"/>
</dbReference>
<keyword evidence="4" id="KW-0804">Transcription</keyword>
<dbReference type="Proteomes" id="UP000652761">
    <property type="component" value="Unassembled WGS sequence"/>
</dbReference>
<feature type="region of interest" description="Disordered" evidence="6">
    <location>
        <begin position="94"/>
        <end position="126"/>
    </location>
</feature>
<dbReference type="GO" id="GO:0005634">
    <property type="term" value="C:nucleus"/>
    <property type="evidence" value="ECO:0007669"/>
    <property type="project" value="UniProtKB-SubCell"/>
</dbReference>
<proteinExistence type="predicted"/>
<evidence type="ECO:0000313" key="9">
    <source>
        <dbReference type="Proteomes" id="UP000652761"/>
    </source>
</evidence>
<dbReference type="Pfam" id="PF00249">
    <property type="entry name" value="Myb_DNA-binding"/>
    <property type="match status" value="1"/>
</dbReference>
<comment type="subcellular location">
    <subcellularLocation>
        <location evidence="1">Nucleus</location>
    </subcellularLocation>
</comment>
<feature type="domain" description="HTH myb-type" evidence="7">
    <location>
        <begin position="16"/>
        <end position="76"/>
    </location>
</feature>
<keyword evidence="2" id="KW-0805">Transcription regulation</keyword>
<feature type="compositionally biased region" description="Polar residues" evidence="6">
    <location>
        <begin position="101"/>
        <end position="126"/>
    </location>
</feature>
<evidence type="ECO:0000256" key="1">
    <source>
        <dbReference type="ARBA" id="ARBA00004123"/>
    </source>
</evidence>
<gene>
    <name evidence="8" type="ORF">Taro_012146</name>
</gene>
<evidence type="ECO:0000256" key="6">
    <source>
        <dbReference type="SAM" id="MobiDB-lite"/>
    </source>
</evidence>
<dbReference type="OrthoDB" id="551907at2759"/>
<dbReference type="AlphaFoldDB" id="A0A843UCV4"/>
<evidence type="ECO:0000313" key="8">
    <source>
        <dbReference type="EMBL" id="MQL79724.1"/>
    </source>
</evidence>